<dbReference type="SUPFAM" id="SSF46689">
    <property type="entry name" value="Homeodomain-like"/>
    <property type="match status" value="1"/>
</dbReference>
<evidence type="ECO:0000256" key="4">
    <source>
        <dbReference type="ARBA" id="ARBA00023242"/>
    </source>
</evidence>
<reference evidence="10" key="1">
    <citation type="submission" date="2025-08" db="UniProtKB">
        <authorList>
            <consortium name="RefSeq"/>
        </authorList>
    </citation>
    <scope>IDENTIFICATION</scope>
    <source>
        <tissue evidence="10">Muscle</tissue>
    </source>
</reference>
<gene>
    <name evidence="10" type="primary">LOC106466078</name>
</gene>
<keyword evidence="3 5" id="KW-0371">Homeobox</keyword>
<dbReference type="Gene3D" id="1.10.10.60">
    <property type="entry name" value="Homeodomain-like"/>
    <property type="match status" value="1"/>
</dbReference>
<protein>
    <submittedName>
        <fullName evidence="10">Homeobox protein HMX2-like</fullName>
    </submittedName>
</protein>
<dbReference type="InterPro" id="IPR020479">
    <property type="entry name" value="HD_metazoa"/>
</dbReference>
<evidence type="ECO:0000256" key="1">
    <source>
        <dbReference type="ARBA" id="ARBA00004123"/>
    </source>
</evidence>
<dbReference type="InterPro" id="IPR017970">
    <property type="entry name" value="Homeobox_CS"/>
</dbReference>
<accession>A0ABM1BGX6</accession>
<evidence type="ECO:0000256" key="7">
    <source>
        <dbReference type="SAM" id="MobiDB-lite"/>
    </source>
</evidence>
<dbReference type="PRINTS" id="PR00024">
    <property type="entry name" value="HOMEOBOX"/>
</dbReference>
<evidence type="ECO:0000256" key="5">
    <source>
        <dbReference type="PROSITE-ProRule" id="PRU00108"/>
    </source>
</evidence>
<dbReference type="GeneID" id="106466078"/>
<evidence type="ECO:0000256" key="6">
    <source>
        <dbReference type="RuleBase" id="RU000682"/>
    </source>
</evidence>
<dbReference type="RefSeq" id="XP_013781776.1">
    <property type="nucleotide sequence ID" value="XM_013926322.1"/>
</dbReference>
<evidence type="ECO:0000256" key="3">
    <source>
        <dbReference type="ARBA" id="ARBA00023155"/>
    </source>
</evidence>
<dbReference type="PROSITE" id="PS50071">
    <property type="entry name" value="HOMEOBOX_2"/>
    <property type="match status" value="1"/>
</dbReference>
<sequence length="259" mass="28186">MASNSEDVTNFSIDTILGSVKKHTSNEQEVYQSVQPRPYPVFPSCFRPTPITLSALYHPGIASMPSQTQLHVGYISNCLGLSVDGAASPSAIPSSDGLNSAMAGHYGNTAVSQTSGLGYWLAPKPSGRRPRKPGVERKPRQAYSAKQLERLEAEFKVDKYLSVNKRMELSAALSLTEVQIKTWFQNRRTKWKKQMTARMKVAQRQGLWPAPFLTASHAFSPFLGSAGIGPLLASDEPTSALGLVCGRDSSVSEQGKEKN</sequence>
<dbReference type="SMART" id="SM00389">
    <property type="entry name" value="HOX"/>
    <property type="match status" value="1"/>
</dbReference>
<comment type="subcellular location">
    <subcellularLocation>
        <location evidence="1 5 6">Nucleus</location>
    </subcellularLocation>
</comment>
<dbReference type="InterPro" id="IPR001356">
    <property type="entry name" value="HD"/>
</dbReference>
<organism evidence="9 10">
    <name type="scientific">Limulus polyphemus</name>
    <name type="common">Atlantic horseshoe crab</name>
    <dbReference type="NCBI Taxonomy" id="6850"/>
    <lineage>
        <taxon>Eukaryota</taxon>
        <taxon>Metazoa</taxon>
        <taxon>Ecdysozoa</taxon>
        <taxon>Arthropoda</taxon>
        <taxon>Chelicerata</taxon>
        <taxon>Merostomata</taxon>
        <taxon>Xiphosura</taxon>
        <taxon>Limulidae</taxon>
        <taxon>Limulus</taxon>
    </lineage>
</organism>
<dbReference type="PROSITE" id="PS00027">
    <property type="entry name" value="HOMEOBOX_1"/>
    <property type="match status" value="1"/>
</dbReference>
<proteinExistence type="predicted"/>
<keyword evidence="9" id="KW-1185">Reference proteome</keyword>
<dbReference type="PANTHER" id="PTHR24333:SF9">
    <property type="entry name" value="HOMEOBOX DOMAIN-CONTAINING PROTEIN"/>
    <property type="match status" value="1"/>
</dbReference>
<keyword evidence="2 5" id="KW-0238">DNA-binding</keyword>
<dbReference type="InterPro" id="IPR050848">
    <property type="entry name" value="Homeobox_TF"/>
</dbReference>
<dbReference type="InterPro" id="IPR009057">
    <property type="entry name" value="Homeodomain-like_sf"/>
</dbReference>
<dbReference type="PANTHER" id="PTHR24333">
    <property type="entry name" value="HOMEO BOX HB9 LIKE A-RELATED"/>
    <property type="match status" value="1"/>
</dbReference>
<keyword evidence="4 5" id="KW-0539">Nucleus</keyword>
<evidence type="ECO:0000259" key="8">
    <source>
        <dbReference type="PROSITE" id="PS50071"/>
    </source>
</evidence>
<feature type="region of interest" description="Disordered" evidence="7">
    <location>
        <begin position="123"/>
        <end position="142"/>
    </location>
</feature>
<feature type="DNA-binding region" description="Homeobox" evidence="5">
    <location>
        <begin position="136"/>
        <end position="195"/>
    </location>
</feature>
<dbReference type="Pfam" id="PF00046">
    <property type="entry name" value="Homeodomain"/>
    <property type="match status" value="1"/>
</dbReference>
<evidence type="ECO:0000313" key="10">
    <source>
        <dbReference type="RefSeq" id="XP_013781776.1"/>
    </source>
</evidence>
<evidence type="ECO:0000256" key="2">
    <source>
        <dbReference type="ARBA" id="ARBA00023125"/>
    </source>
</evidence>
<name>A0ABM1BGX6_LIMPO</name>
<evidence type="ECO:0000313" key="9">
    <source>
        <dbReference type="Proteomes" id="UP000694941"/>
    </source>
</evidence>
<dbReference type="Proteomes" id="UP000694941">
    <property type="component" value="Unplaced"/>
</dbReference>
<feature type="domain" description="Homeobox" evidence="8">
    <location>
        <begin position="134"/>
        <end position="194"/>
    </location>
</feature>
<dbReference type="CDD" id="cd00086">
    <property type="entry name" value="homeodomain"/>
    <property type="match status" value="1"/>
</dbReference>